<dbReference type="GO" id="GO:0005840">
    <property type="term" value="C:ribosome"/>
    <property type="evidence" value="ECO:0007669"/>
    <property type="project" value="UniProtKB-KW"/>
</dbReference>
<dbReference type="InterPro" id="IPR017853">
    <property type="entry name" value="GH"/>
</dbReference>
<name>A0AA41NIR0_SCICA</name>
<dbReference type="EMBL" id="JAATJV010445940">
    <property type="protein sequence ID" value="MBZ3891186.1"/>
    <property type="molecule type" value="Genomic_DNA"/>
</dbReference>
<dbReference type="GO" id="GO:0006412">
    <property type="term" value="P:translation"/>
    <property type="evidence" value="ECO:0007669"/>
    <property type="project" value="InterPro"/>
</dbReference>
<dbReference type="Proteomes" id="UP001166674">
    <property type="component" value="Unassembled WGS sequence"/>
</dbReference>
<dbReference type="GO" id="GO:1990904">
    <property type="term" value="C:ribonucleoprotein complex"/>
    <property type="evidence" value="ECO:0007669"/>
    <property type="project" value="UniProtKB-KW"/>
</dbReference>
<dbReference type="GO" id="GO:0004553">
    <property type="term" value="F:hydrolase activity, hydrolyzing O-glycosyl compounds"/>
    <property type="evidence" value="ECO:0007669"/>
    <property type="project" value="InterPro"/>
</dbReference>
<evidence type="ECO:0000256" key="2">
    <source>
        <dbReference type="ARBA" id="ARBA00022980"/>
    </source>
</evidence>
<dbReference type="Gene3D" id="3.20.20.80">
    <property type="entry name" value="Glycosidases"/>
    <property type="match status" value="2"/>
</dbReference>
<dbReference type="Pfam" id="PF14374">
    <property type="entry name" value="Ribos_L4_asso_C"/>
    <property type="match status" value="1"/>
</dbReference>
<keyword evidence="8" id="KW-1185">Reference proteome</keyword>
<evidence type="ECO:0000313" key="8">
    <source>
        <dbReference type="Proteomes" id="UP001166674"/>
    </source>
</evidence>
<keyword evidence="5" id="KW-0732">Signal</keyword>
<dbReference type="PROSITE" id="PS00653">
    <property type="entry name" value="GLYCOSYL_HYDROL_F1_2"/>
    <property type="match status" value="1"/>
</dbReference>
<gene>
    <name evidence="7" type="ORF">SUZIE_211710</name>
</gene>
<feature type="region of interest" description="Disordered" evidence="4">
    <location>
        <begin position="703"/>
        <end position="768"/>
    </location>
</feature>
<dbReference type="AlphaFoldDB" id="A0AA41NIR0"/>
<feature type="compositionally biased region" description="Basic and acidic residues" evidence="4">
    <location>
        <begin position="748"/>
        <end position="768"/>
    </location>
</feature>
<dbReference type="Gene3D" id="3.40.1370.10">
    <property type="match status" value="1"/>
</dbReference>
<dbReference type="InterPro" id="IPR023574">
    <property type="entry name" value="Ribosomal_uL4_dom_sf"/>
</dbReference>
<feature type="chain" id="PRO_5041460891" evidence="5">
    <location>
        <begin position="22"/>
        <end position="768"/>
    </location>
</feature>
<dbReference type="InterPro" id="IPR002136">
    <property type="entry name" value="Ribosomal_uL4"/>
</dbReference>
<protein>
    <submittedName>
        <fullName evidence="7">Lactase-like protein</fullName>
    </submittedName>
</protein>
<feature type="compositionally biased region" description="Basic residues" evidence="4">
    <location>
        <begin position="720"/>
        <end position="739"/>
    </location>
</feature>
<dbReference type="InterPro" id="IPR001360">
    <property type="entry name" value="Glyco_hydro_1"/>
</dbReference>
<organism evidence="7 8">
    <name type="scientific">Sciurus carolinensis</name>
    <name type="common">Eastern gray squirrel</name>
    <dbReference type="NCBI Taxonomy" id="30640"/>
    <lineage>
        <taxon>Eukaryota</taxon>
        <taxon>Metazoa</taxon>
        <taxon>Chordata</taxon>
        <taxon>Craniata</taxon>
        <taxon>Vertebrata</taxon>
        <taxon>Euteleostomi</taxon>
        <taxon>Mammalia</taxon>
        <taxon>Eutheria</taxon>
        <taxon>Euarchontoglires</taxon>
        <taxon>Glires</taxon>
        <taxon>Rodentia</taxon>
        <taxon>Sciuromorpha</taxon>
        <taxon>Sciuridae</taxon>
        <taxon>Sciurinae</taxon>
        <taxon>Sciurini</taxon>
        <taxon>Sciurus</taxon>
    </lineage>
</organism>
<dbReference type="PANTHER" id="PTHR10353:SF336">
    <property type="entry name" value="LACTASE-LIKE PROTEIN"/>
    <property type="match status" value="1"/>
</dbReference>
<dbReference type="Pfam" id="PF00573">
    <property type="entry name" value="Ribosomal_L4"/>
    <property type="match status" value="1"/>
</dbReference>
<evidence type="ECO:0000256" key="4">
    <source>
        <dbReference type="SAM" id="MobiDB-lite"/>
    </source>
</evidence>
<evidence type="ECO:0000256" key="5">
    <source>
        <dbReference type="SAM" id="SignalP"/>
    </source>
</evidence>
<dbReference type="PANTHER" id="PTHR10353">
    <property type="entry name" value="GLYCOSYL HYDROLASE"/>
    <property type="match status" value="1"/>
</dbReference>
<dbReference type="GO" id="GO:0005975">
    <property type="term" value="P:carbohydrate metabolic process"/>
    <property type="evidence" value="ECO:0007669"/>
    <property type="project" value="InterPro"/>
</dbReference>
<proteinExistence type="inferred from homology"/>
<dbReference type="SUPFAM" id="SSF52166">
    <property type="entry name" value="Ribosomal protein L4"/>
    <property type="match status" value="1"/>
</dbReference>
<sequence>MKLVQVVTLCWVLLLVSSLGARNGFPEEASFYYGTFPPGFSWGVGSSAYQTEGAWDQDGKGPSIWDAFTHSGKGKVLGDETADTACDGYYKVQEDIALLRELNVNHYRFSLSWPRLLPTGIRGELRQSAPQPKCSYTGCAGTSQSPGKGNQPRSLAVTAAVSQVMWVTGSQAFLKHPSELRCLQAWEESQGLQCYAVGGKARAFLVESSFIPPTAEQVNQKGIRFYSDLIDALLKSNITPIVTLHHWDLPQLLQVKYGGWQNISMTSYFSDYADLCFEVFGDRVKHWITFSDPRAMVEKGYETGRHAPGLKLHGTGMYKAAHHIIKAHAHAWHSYRKKWRSKQQGLVGISLNCDWGEPVDISNPKDVEAAERYLQFCLGWFANPIYAGDYPEVMKDQIGRKSAEQGLDMSRLPVFSLQEKSYIKGTSDFLGLGHFTTRYITERNYPSRQGPSYQNDRDLVELVDPNWPDLGSNWLYSVPWGFRRLLNFAQACARPLISVYSEKGESSGKNVTLPAVFKAPIRPDIVNFVHTNLRKNNRQPYAVSELAAWNDIKKVYASQRMRAGKGKMRNRRRIQRRGPCIIYNEDNGIIKAFRNIPGITLLNVSKLNILKLAPGGHVGRFCIWTESAFRKLDELYGTWRKAASLKSNYNKKIHRRVLKKNPLKNLRIMLKLNPYAKTMRRNTILRQAKNHKLRVDKAAAAAAAAKSDKKDKKGAAGKKPVVKKHGKKAVGVKQKKPVGKKAAPSKKPTAEKKTAEKKPVAEEKKSAA</sequence>
<evidence type="ECO:0000256" key="3">
    <source>
        <dbReference type="ARBA" id="ARBA00023274"/>
    </source>
</evidence>
<keyword evidence="3" id="KW-0687">Ribonucleoprotein</keyword>
<evidence type="ECO:0000313" key="7">
    <source>
        <dbReference type="EMBL" id="MBZ3891186.1"/>
    </source>
</evidence>
<dbReference type="SUPFAM" id="SSF51445">
    <property type="entry name" value="(Trans)glycosidases"/>
    <property type="match status" value="1"/>
</dbReference>
<dbReference type="GO" id="GO:0003735">
    <property type="term" value="F:structural constituent of ribosome"/>
    <property type="evidence" value="ECO:0007669"/>
    <property type="project" value="InterPro"/>
</dbReference>
<reference evidence="7" key="1">
    <citation type="submission" date="2020-03" db="EMBL/GenBank/DDBJ databases">
        <title>Studies in the Genomics of Life Span.</title>
        <authorList>
            <person name="Glass D."/>
        </authorList>
    </citation>
    <scope>NUCLEOTIDE SEQUENCE</scope>
    <source>
        <strain evidence="7">SUZIE</strain>
        <tissue evidence="7">Muscle</tissue>
    </source>
</reference>
<evidence type="ECO:0000256" key="1">
    <source>
        <dbReference type="ARBA" id="ARBA00010528"/>
    </source>
</evidence>
<dbReference type="Pfam" id="PF00232">
    <property type="entry name" value="Glyco_hydro_1"/>
    <property type="match status" value="2"/>
</dbReference>
<evidence type="ECO:0000259" key="6">
    <source>
        <dbReference type="Pfam" id="PF14374"/>
    </source>
</evidence>
<comment type="caution">
    <text evidence="7">The sequence shown here is derived from an EMBL/GenBank/DDBJ whole genome shotgun (WGS) entry which is preliminary data.</text>
</comment>
<feature type="signal peptide" evidence="5">
    <location>
        <begin position="1"/>
        <end position="21"/>
    </location>
</feature>
<keyword evidence="2" id="KW-0689">Ribosomal protein</keyword>
<accession>A0AA41NIR0</accession>
<dbReference type="InterPro" id="IPR025755">
    <property type="entry name" value="Ribos_uL4_C_dom"/>
</dbReference>
<dbReference type="InterPro" id="IPR033132">
    <property type="entry name" value="GH_1_N_CS"/>
</dbReference>
<feature type="domain" description="Large ribosomal subunit protein uL4 C-terminal" evidence="6">
    <location>
        <begin position="645"/>
        <end position="692"/>
    </location>
</feature>
<comment type="similarity">
    <text evidence="1">Belongs to the universal ribosomal protein uL4 family.</text>
</comment>